<feature type="compositionally biased region" description="Basic and acidic residues" evidence="1">
    <location>
        <begin position="134"/>
        <end position="148"/>
    </location>
</feature>
<feature type="transmembrane region" description="Helical" evidence="2">
    <location>
        <begin position="191"/>
        <end position="210"/>
    </location>
</feature>
<keyword evidence="2" id="KW-0812">Transmembrane</keyword>
<name>A0A9E5JL09_9MICO</name>
<proteinExistence type="predicted"/>
<evidence type="ECO:0000259" key="3">
    <source>
        <dbReference type="Pfam" id="PF10708"/>
    </source>
</evidence>
<protein>
    <submittedName>
        <fullName evidence="4">DUF2510 domain-containing protein</fullName>
    </submittedName>
</protein>
<dbReference type="OrthoDB" id="5244233at2"/>
<feature type="transmembrane region" description="Helical" evidence="2">
    <location>
        <begin position="252"/>
        <end position="273"/>
    </location>
</feature>
<dbReference type="EMBL" id="VIKT02000004">
    <property type="protein sequence ID" value="NHF62354.1"/>
    <property type="molecule type" value="Genomic_DNA"/>
</dbReference>
<evidence type="ECO:0000313" key="5">
    <source>
        <dbReference type="Proteomes" id="UP000818266"/>
    </source>
</evidence>
<feature type="domain" description="DUF2510" evidence="3">
    <location>
        <begin position="10"/>
        <end position="48"/>
    </location>
</feature>
<keyword evidence="2" id="KW-1133">Transmembrane helix</keyword>
<dbReference type="InterPro" id="IPR018929">
    <property type="entry name" value="DUF2510"/>
</dbReference>
<feature type="compositionally biased region" description="Low complexity" evidence="1">
    <location>
        <begin position="94"/>
        <end position="127"/>
    </location>
</feature>
<keyword evidence="5" id="KW-1185">Reference proteome</keyword>
<reference evidence="4 5" key="2">
    <citation type="submission" date="2020-03" db="EMBL/GenBank/DDBJ databases">
        <title>Chryseoglobus sp. isolated from a deep-sea seamount.</title>
        <authorList>
            <person name="Zhang D.-C."/>
        </authorList>
    </citation>
    <scope>NUCLEOTIDE SEQUENCE [LARGE SCALE GENOMIC DNA]</scope>
    <source>
        <strain evidence="4 5">KN1116</strain>
    </source>
</reference>
<evidence type="ECO:0000256" key="2">
    <source>
        <dbReference type="SAM" id="Phobius"/>
    </source>
</evidence>
<dbReference type="Proteomes" id="UP000818266">
    <property type="component" value="Unassembled WGS sequence"/>
</dbReference>
<comment type="caution">
    <text evidence="4">The sequence shown here is derived from an EMBL/GenBank/DDBJ whole genome shotgun (WGS) entry which is preliminary data.</text>
</comment>
<feature type="region of interest" description="Disordered" evidence="1">
    <location>
        <begin position="52"/>
        <end position="148"/>
    </location>
</feature>
<dbReference type="RefSeq" id="WP_152583082.1">
    <property type="nucleotide sequence ID" value="NZ_VIKT02000004.1"/>
</dbReference>
<keyword evidence="2" id="KW-0472">Membrane</keyword>
<evidence type="ECO:0000313" key="4">
    <source>
        <dbReference type="EMBL" id="NHF62354.1"/>
    </source>
</evidence>
<sequence length="286" mass="30811">MTTTAIQVPAGWYPDPIATAHGGEATYRRWWDGAQWTEHVEALAPVQAPVSREPLQESNDQVAAPSVYTPAGSAPVTLTPRDSARAAHRMSLHSPSTDSAYSSSSATVPSAAYPSPAPAGRRSARTPVSAVDLETARPRRRRESDRAVVSEALEPRQRVYTASVWLMATMPITQALLIFAVFTSLPPESSAWTRGLTLIFPFILYAALAGQDTRLMALAGHLRTAPWVTALVVPPVYLAVRSVRIGRTTGAIAWPLYVWLVAQAAVIGTWWALDPAGVLATIEPLL</sequence>
<evidence type="ECO:0000256" key="1">
    <source>
        <dbReference type="SAM" id="MobiDB-lite"/>
    </source>
</evidence>
<feature type="transmembrane region" description="Helical" evidence="2">
    <location>
        <begin position="164"/>
        <end position="185"/>
    </location>
</feature>
<gene>
    <name evidence="4" type="ORF">FK219_003705</name>
</gene>
<dbReference type="Pfam" id="PF10708">
    <property type="entry name" value="DUF2510"/>
    <property type="match status" value="1"/>
</dbReference>
<organism evidence="4 5">
    <name type="scientific">Microcella pacifica</name>
    <dbReference type="NCBI Taxonomy" id="2591847"/>
    <lineage>
        <taxon>Bacteria</taxon>
        <taxon>Bacillati</taxon>
        <taxon>Actinomycetota</taxon>
        <taxon>Actinomycetes</taxon>
        <taxon>Micrococcales</taxon>
        <taxon>Microbacteriaceae</taxon>
        <taxon>Microcella</taxon>
    </lineage>
</organism>
<dbReference type="AlphaFoldDB" id="A0A9E5JL09"/>
<reference evidence="4 5" key="1">
    <citation type="submission" date="2019-06" db="EMBL/GenBank/DDBJ databases">
        <authorList>
            <person name="De-Chao Zhang Q."/>
        </authorList>
    </citation>
    <scope>NUCLEOTIDE SEQUENCE [LARGE SCALE GENOMIC DNA]</scope>
    <source>
        <strain evidence="4 5">KN1116</strain>
    </source>
</reference>
<accession>A0A9E5JL09</accession>